<comment type="caution">
    <text evidence="4">The sequence shown here is derived from an EMBL/GenBank/DDBJ whole genome shotgun (WGS) entry which is preliminary data.</text>
</comment>
<evidence type="ECO:0000259" key="3">
    <source>
        <dbReference type="Pfam" id="PF20434"/>
    </source>
</evidence>
<dbReference type="Gene3D" id="3.40.50.1820">
    <property type="entry name" value="alpha/beta hydrolase"/>
    <property type="match status" value="1"/>
</dbReference>
<dbReference type="SUPFAM" id="SSF53474">
    <property type="entry name" value="alpha/beta-Hydrolases"/>
    <property type="match status" value="1"/>
</dbReference>
<dbReference type="InterPro" id="IPR002168">
    <property type="entry name" value="Lipase_GDXG_HIS_AS"/>
</dbReference>
<comment type="similarity">
    <text evidence="1">Belongs to the 'GDXG' lipolytic enzyme family.</text>
</comment>
<dbReference type="PROSITE" id="PS01173">
    <property type="entry name" value="LIPASE_GDXG_HIS"/>
    <property type="match status" value="1"/>
</dbReference>
<dbReference type="InterPro" id="IPR029058">
    <property type="entry name" value="AB_hydrolase_fold"/>
</dbReference>
<evidence type="ECO:0000256" key="2">
    <source>
        <dbReference type="ARBA" id="ARBA00022801"/>
    </source>
</evidence>
<reference evidence="4 5" key="1">
    <citation type="submission" date="2024-02" db="EMBL/GenBank/DDBJ databases">
        <title>Deinococcus xinjiangensis NBRC 107630.</title>
        <authorList>
            <person name="Ichikawa N."/>
            <person name="Katano-Makiyama Y."/>
            <person name="Hidaka K."/>
        </authorList>
    </citation>
    <scope>NUCLEOTIDE SEQUENCE [LARGE SCALE GENOMIC DNA]</scope>
    <source>
        <strain evidence="4 5">NBRC 107630</strain>
    </source>
</reference>
<dbReference type="InterPro" id="IPR050300">
    <property type="entry name" value="GDXG_lipolytic_enzyme"/>
</dbReference>
<evidence type="ECO:0000313" key="4">
    <source>
        <dbReference type="EMBL" id="GAA5500518.1"/>
    </source>
</evidence>
<dbReference type="Pfam" id="PF20434">
    <property type="entry name" value="BD-FAE"/>
    <property type="match status" value="1"/>
</dbReference>
<accession>A0ABP9V5F9</accession>
<dbReference type="InterPro" id="IPR049492">
    <property type="entry name" value="BD-FAE-like_dom"/>
</dbReference>
<evidence type="ECO:0000256" key="1">
    <source>
        <dbReference type="ARBA" id="ARBA00010515"/>
    </source>
</evidence>
<protein>
    <submittedName>
        <fullName evidence="4">Acetyl esterase</fullName>
    </submittedName>
</protein>
<evidence type="ECO:0000313" key="5">
    <source>
        <dbReference type="Proteomes" id="UP001458946"/>
    </source>
</evidence>
<dbReference type="PANTHER" id="PTHR48081:SF9">
    <property type="entry name" value="CARBOXYLESTERASE"/>
    <property type="match status" value="1"/>
</dbReference>
<sequence>MSNALSHSVALWLCWLPFSRSPQKAHHLSPIIGVGQAATLGDMIRRLLAFGLGALALSLLLSSCTPDSVQNAVNATNSTRGLTVQRDQSYGPDSRNKIDIYAPPHAQNAPVILFIHGGSWSGGDKSGHAFVGDSLARAGYVTGVMNYRLAPQNRYPSYIQDAALALKWMRDHAKDYGGNPNNLFVIGHSAGGFNAVELVDNARWLSEVNIPISAVRGVVGIAGPYSYDFRDDPTRTAFPYGADPDDIMPDRHVRRDAPPNLLLVAANDSTVHPQNALNMEAALKRAGVPVQRVVLPRLNHITIIGAVARNLNFLGGTRAEIIRFVDAHKLQTLPN</sequence>
<organism evidence="4 5">
    <name type="scientific">Deinococcus xinjiangensis</name>
    <dbReference type="NCBI Taxonomy" id="457454"/>
    <lineage>
        <taxon>Bacteria</taxon>
        <taxon>Thermotogati</taxon>
        <taxon>Deinococcota</taxon>
        <taxon>Deinococci</taxon>
        <taxon>Deinococcales</taxon>
        <taxon>Deinococcaceae</taxon>
        <taxon>Deinococcus</taxon>
    </lineage>
</organism>
<proteinExistence type="inferred from homology"/>
<dbReference type="EMBL" id="BAABRN010000002">
    <property type="protein sequence ID" value="GAA5500518.1"/>
    <property type="molecule type" value="Genomic_DNA"/>
</dbReference>
<dbReference type="Proteomes" id="UP001458946">
    <property type="component" value="Unassembled WGS sequence"/>
</dbReference>
<keyword evidence="2" id="KW-0378">Hydrolase</keyword>
<gene>
    <name evidence="4" type="primary">aes</name>
    <name evidence="4" type="ORF">Dxin01_00239</name>
</gene>
<name>A0ABP9V5F9_9DEIO</name>
<feature type="domain" description="BD-FAE-like" evidence="3">
    <location>
        <begin position="98"/>
        <end position="194"/>
    </location>
</feature>
<dbReference type="PANTHER" id="PTHR48081">
    <property type="entry name" value="AB HYDROLASE SUPERFAMILY PROTEIN C4A8.06C"/>
    <property type="match status" value="1"/>
</dbReference>
<keyword evidence="5" id="KW-1185">Reference proteome</keyword>